<sequence length="151" mass="15545">MGAYSFLDVQAALEGPGGSFQLGSGSGNAEEGIVIEPAGDKNIMTVGADGSVMHSLRGDKSGTVTVTLLRTSPVNAQLQNLYNYQTGSSQNHGRNTIAIRNAQSGDAVTCTQVAFAKMPSNPYAVDGGKLAWTFHAGQISTVLGSGTPEII</sequence>
<comment type="caution">
    <text evidence="1">The sequence shown here is derived from an EMBL/GenBank/DDBJ whole genome shotgun (WGS) entry which is preliminary data.</text>
</comment>
<gene>
    <name evidence="1" type="ORF">H4684_002303</name>
</gene>
<protein>
    <recommendedName>
        <fullName evidence="3">Bacteriophage protein</fullName>
    </recommendedName>
</protein>
<evidence type="ECO:0000313" key="1">
    <source>
        <dbReference type="EMBL" id="MBE1425646.1"/>
    </source>
</evidence>
<proteinExistence type="predicted"/>
<organism evidence="1 2">
    <name type="scientific">Desulfomicrobium macestii</name>
    <dbReference type="NCBI Taxonomy" id="90731"/>
    <lineage>
        <taxon>Bacteria</taxon>
        <taxon>Pseudomonadati</taxon>
        <taxon>Thermodesulfobacteriota</taxon>
        <taxon>Desulfovibrionia</taxon>
        <taxon>Desulfovibrionales</taxon>
        <taxon>Desulfomicrobiaceae</taxon>
        <taxon>Desulfomicrobium</taxon>
    </lineage>
</organism>
<dbReference type="InterPro" id="IPR021695">
    <property type="entry name" value="Phage_KPP10_Orf10"/>
</dbReference>
<dbReference type="Proteomes" id="UP000639010">
    <property type="component" value="Unassembled WGS sequence"/>
</dbReference>
<dbReference type="EMBL" id="JADBGG010000016">
    <property type="protein sequence ID" value="MBE1425646.1"/>
    <property type="molecule type" value="Genomic_DNA"/>
</dbReference>
<dbReference type="RefSeq" id="WP_192623818.1">
    <property type="nucleotide sequence ID" value="NZ_JADBGG010000016.1"/>
</dbReference>
<keyword evidence="2" id="KW-1185">Reference proteome</keyword>
<evidence type="ECO:0008006" key="3">
    <source>
        <dbReference type="Google" id="ProtNLM"/>
    </source>
</evidence>
<evidence type="ECO:0000313" key="2">
    <source>
        <dbReference type="Proteomes" id="UP000639010"/>
    </source>
</evidence>
<reference evidence="1 2" key="1">
    <citation type="submission" date="2020-10" db="EMBL/GenBank/DDBJ databases">
        <title>Genomic Encyclopedia of Type Strains, Phase IV (KMG-IV): sequencing the most valuable type-strain genomes for metagenomic binning, comparative biology and taxonomic classification.</title>
        <authorList>
            <person name="Goeker M."/>
        </authorList>
    </citation>
    <scope>NUCLEOTIDE SEQUENCE [LARGE SCALE GENOMIC DNA]</scope>
    <source>
        <strain evidence="1 2">DSM 4194</strain>
    </source>
</reference>
<name>A0ABR9H4L2_9BACT</name>
<dbReference type="Pfam" id="PF11681">
    <property type="entry name" value="Phage_Tube_PhiTE"/>
    <property type="match status" value="1"/>
</dbReference>
<accession>A0ABR9H4L2</accession>